<gene>
    <name evidence="1" type="ORF">CMUST_01515</name>
    <name evidence="2" type="ORF">CMUST_02950</name>
</gene>
<reference evidence="2 3" key="1">
    <citation type="journal article" date="2015" name="Genome Announc.">
        <title>Complete Genome Sequence of the Type Strain Corynebacterium mustelae DSM 45274, Isolated from Various Tissues of a Male Ferret with Lethal Sepsis.</title>
        <authorList>
            <person name="Ruckert C."/>
            <person name="Eimer J."/>
            <person name="Winkler A."/>
            <person name="Tauch A."/>
        </authorList>
    </citation>
    <scope>NUCLEOTIDE SEQUENCE [LARGE SCALE GENOMIC DNA]</scope>
    <source>
        <strain evidence="2 3">DSM 45274</strain>
    </source>
</reference>
<dbReference type="KEGG" id="cmv:CMUST_02950"/>
<evidence type="ECO:0000313" key="1">
    <source>
        <dbReference type="EMBL" id="AKK04652.1"/>
    </source>
</evidence>
<name>A0A0G3GUU4_9CORY</name>
<reference evidence="3" key="2">
    <citation type="submission" date="2015-05" db="EMBL/GenBank/DDBJ databases">
        <title>Complete genome sequence of Corynebacterium mustelae DSM 45274, isolated from various tissues of a male ferret with lethal sepsis.</title>
        <authorList>
            <person name="Ruckert C."/>
            <person name="Albersmeier A."/>
            <person name="Winkler A."/>
            <person name="Tauch A."/>
        </authorList>
    </citation>
    <scope>NUCLEOTIDE SEQUENCE [LARGE SCALE GENOMIC DNA]</scope>
    <source>
        <strain evidence="3">DSM 45274</strain>
    </source>
</reference>
<evidence type="ECO:0000313" key="3">
    <source>
        <dbReference type="Proteomes" id="UP000035199"/>
    </source>
</evidence>
<dbReference type="EMBL" id="CP011542">
    <property type="protein sequence ID" value="AKK04934.1"/>
    <property type="molecule type" value="Genomic_DNA"/>
</dbReference>
<dbReference type="EMBL" id="CP011542">
    <property type="protein sequence ID" value="AKK04652.1"/>
    <property type="molecule type" value="Genomic_DNA"/>
</dbReference>
<keyword evidence="3" id="KW-1185">Reference proteome</keyword>
<dbReference type="STRING" id="571915.CMUST_01515"/>
<dbReference type="PATRIC" id="fig|571915.4.peg.316"/>
<dbReference type="AlphaFoldDB" id="A0A0G3GUU4"/>
<protein>
    <submittedName>
        <fullName evidence="2">Uncharacterized protein</fullName>
    </submittedName>
</protein>
<accession>A0A0G3GUU4</accession>
<sequence>MFLGRISRVGGFELGDSGVGSVPGEGLWGLSTDTPGPTRVFCGVCHVKVGVIHRCGVMMRFPVTRVGVVCQDHRHEPFHR</sequence>
<proteinExistence type="predicted"/>
<dbReference type="KEGG" id="cmv:CMUST_01515"/>
<evidence type="ECO:0000313" key="2">
    <source>
        <dbReference type="EMBL" id="AKK04934.1"/>
    </source>
</evidence>
<dbReference type="Proteomes" id="UP000035199">
    <property type="component" value="Chromosome"/>
</dbReference>
<organism evidence="2 3">
    <name type="scientific">Corynebacterium mustelae</name>
    <dbReference type="NCBI Taxonomy" id="571915"/>
    <lineage>
        <taxon>Bacteria</taxon>
        <taxon>Bacillati</taxon>
        <taxon>Actinomycetota</taxon>
        <taxon>Actinomycetes</taxon>
        <taxon>Mycobacteriales</taxon>
        <taxon>Corynebacteriaceae</taxon>
        <taxon>Corynebacterium</taxon>
    </lineage>
</organism>